<feature type="compositionally biased region" description="Basic residues" evidence="1">
    <location>
        <begin position="58"/>
        <end position="72"/>
    </location>
</feature>
<organism evidence="2 3">
    <name type="scientific">Ceratodon purpureus</name>
    <name type="common">Fire moss</name>
    <name type="synonym">Dicranum purpureum</name>
    <dbReference type="NCBI Taxonomy" id="3225"/>
    <lineage>
        <taxon>Eukaryota</taxon>
        <taxon>Viridiplantae</taxon>
        <taxon>Streptophyta</taxon>
        <taxon>Embryophyta</taxon>
        <taxon>Bryophyta</taxon>
        <taxon>Bryophytina</taxon>
        <taxon>Bryopsida</taxon>
        <taxon>Dicranidae</taxon>
        <taxon>Pseudoditrichales</taxon>
        <taxon>Ditrichaceae</taxon>
        <taxon>Ceratodon</taxon>
    </lineage>
</organism>
<accession>A0A8T0ICX3</accession>
<name>A0A8T0ICX3_CERPU</name>
<dbReference type="Proteomes" id="UP000822688">
    <property type="component" value="Chromosome 4"/>
</dbReference>
<keyword evidence="3" id="KW-1185">Reference proteome</keyword>
<feature type="region of interest" description="Disordered" evidence="1">
    <location>
        <begin position="25"/>
        <end position="122"/>
    </location>
</feature>
<evidence type="ECO:0000313" key="2">
    <source>
        <dbReference type="EMBL" id="KAG0580691.1"/>
    </source>
</evidence>
<evidence type="ECO:0000313" key="3">
    <source>
        <dbReference type="Proteomes" id="UP000822688"/>
    </source>
</evidence>
<feature type="compositionally biased region" description="Low complexity" evidence="1">
    <location>
        <begin position="74"/>
        <end position="98"/>
    </location>
</feature>
<sequence>MNQRTTKVANFLYLNHKTLHLQRKLGFLHKKTTMHTPKFQNKQNPPQQHKGPTSPPHPHSHPKRIKTKKLRNKPIYSSPILPSSTSPKTITIPETPTPQFKHHPKQNKRKNLHQKQIQQPTY</sequence>
<feature type="non-terminal residue" evidence="2">
    <location>
        <position position="122"/>
    </location>
</feature>
<feature type="compositionally biased region" description="Basic residues" evidence="1">
    <location>
        <begin position="100"/>
        <end position="113"/>
    </location>
</feature>
<gene>
    <name evidence="2" type="ORF">KC19_4G192000</name>
</gene>
<proteinExistence type="predicted"/>
<dbReference type="EMBL" id="CM026424">
    <property type="protein sequence ID" value="KAG0580691.1"/>
    <property type="molecule type" value="Genomic_DNA"/>
</dbReference>
<dbReference type="AlphaFoldDB" id="A0A8T0ICX3"/>
<protein>
    <submittedName>
        <fullName evidence="2">Uncharacterized protein</fullName>
    </submittedName>
</protein>
<comment type="caution">
    <text evidence="2">The sequence shown here is derived from an EMBL/GenBank/DDBJ whole genome shotgun (WGS) entry which is preliminary data.</text>
</comment>
<feature type="compositionally biased region" description="Low complexity" evidence="1">
    <location>
        <begin position="37"/>
        <end position="52"/>
    </location>
</feature>
<reference evidence="2" key="1">
    <citation type="submission" date="2020-06" db="EMBL/GenBank/DDBJ databases">
        <title>WGS assembly of Ceratodon purpureus strain R40.</title>
        <authorList>
            <person name="Carey S.B."/>
            <person name="Jenkins J."/>
            <person name="Shu S."/>
            <person name="Lovell J.T."/>
            <person name="Sreedasyam A."/>
            <person name="Maumus F."/>
            <person name="Tiley G.P."/>
            <person name="Fernandez-Pozo N."/>
            <person name="Barry K."/>
            <person name="Chen C."/>
            <person name="Wang M."/>
            <person name="Lipzen A."/>
            <person name="Daum C."/>
            <person name="Saski C.A."/>
            <person name="Payton A.C."/>
            <person name="Mcbreen J.C."/>
            <person name="Conrad R.E."/>
            <person name="Kollar L.M."/>
            <person name="Olsson S."/>
            <person name="Huttunen S."/>
            <person name="Landis J.B."/>
            <person name="Wickett N.J."/>
            <person name="Johnson M.G."/>
            <person name="Rensing S.A."/>
            <person name="Grimwood J."/>
            <person name="Schmutz J."/>
            <person name="Mcdaniel S.F."/>
        </authorList>
    </citation>
    <scope>NUCLEOTIDE SEQUENCE</scope>
    <source>
        <strain evidence="2">R40</strain>
    </source>
</reference>
<evidence type="ECO:0000256" key="1">
    <source>
        <dbReference type="SAM" id="MobiDB-lite"/>
    </source>
</evidence>